<dbReference type="AlphaFoldDB" id="A0A1H3FIQ4"/>
<dbReference type="OrthoDB" id="883733at2"/>
<gene>
    <name evidence="2" type="ORF">SAMN04488069_10462</name>
</gene>
<evidence type="ECO:0008006" key="4">
    <source>
        <dbReference type="Google" id="ProtNLM"/>
    </source>
</evidence>
<organism evidence="2 3">
    <name type="scientific">Hymenobacter psychrophilus</name>
    <dbReference type="NCBI Taxonomy" id="651662"/>
    <lineage>
        <taxon>Bacteria</taxon>
        <taxon>Pseudomonadati</taxon>
        <taxon>Bacteroidota</taxon>
        <taxon>Cytophagia</taxon>
        <taxon>Cytophagales</taxon>
        <taxon>Hymenobacteraceae</taxon>
        <taxon>Hymenobacter</taxon>
    </lineage>
</organism>
<feature type="signal peptide" evidence="1">
    <location>
        <begin position="1"/>
        <end position="23"/>
    </location>
</feature>
<dbReference type="RefSeq" id="WP_092738763.1">
    <property type="nucleotide sequence ID" value="NZ_FNOV01000004.1"/>
</dbReference>
<dbReference type="EMBL" id="FNOV01000004">
    <property type="protein sequence ID" value="SDX90014.1"/>
    <property type="molecule type" value="Genomic_DNA"/>
</dbReference>
<dbReference type="STRING" id="651662.SAMN04488069_10462"/>
<evidence type="ECO:0000313" key="3">
    <source>
        <dbReference type="Proteomes" id="UP000199249"/>
    </source>
</evidence>
<reference evidence="3" key="1">
    <citation type="submission" date="2016-10" db="EMBL/GenBank/DDBJ databases">
        <authorList>
            <person name="Varghese N."/>
            <person name="Submissions S."/>
        </authorList>
    </citation>
    <scope>NUCLEOTIDE SEQUENCE [LARGE SCALE GENOMIC DNA]</scope>
    <source>
        <strain evidence="3">CGMCC 1.8975</strain>
    </source>
</reference>
<proteinExistence type="predicted"/>
<protein>
    <recommendedName>
        <fullName evidence="4">Lipocalin-like domain-containing protein</fullName>
    </recommendedName>
</protein>
<name>A0A1H3FIQ4_9BACT</name>
<feature type="chain" id="PRO_5011604218" description="Lipocalin-like domain-containing protein" evidence="1">
    <location>
        <begin position="24"/>
        <end position="150"/>
    </location>
</feature>
<evidence type="ECO:0000256" key="1">
    <source>
        <dbReference type="SAM" id="SignalP"/>
    </source>
</evidence>
<sequence>MRIFLLTMLAAAALALDSCTPTAPDANPEKSGAASTDDALLFGKMWVNSYEARPDETPTYRPADYTWTTPPQRYNMPFEGGDGFRLDADGKGAYIAPGIGTGPTTHPLTWQRDEAGKSVFRLHVTDDSRPDMRLEIVSVTTDRLTARYLP</sequence>
<keyword evidence="3" id="KW-1185">Reference proteome</keyword>
<accession>A0A1H3FIQ4</accession>
<evidence type="ECO:0000313" key="2">
    <source>
        <dbReference type="EMBL" id="SDX90014.1"/>
    </source>
</evidence>
<dbReference type="Proteomes" id="UP000199249">
    <property type="component" value="Unassembled WGS sequence"/>
</dbReference>
<keyword evidence="1" id="KW-0732">Signal</keyword>